<organism evidence="6 7">
    <name type="scientific">Telmatospirillum siberiense</name>
    <dbReference type="NCBI Taxonomy" id="382514"/>
    <lineage>
        <taxon>Bacteria</taxon>
        <taxon>Pseudomonadati</taxon>
        <taxon>Pseudomonadota</taxon>
        <taxon>Alphaproteobacteria</taxon>
        <taxon>Rhodospirillales</taxon>
        <taxon>Rhodospirillaceae</taxon>
        <taxon>Telmatospirillum</taxon>
    </lineage>
</organism>
<dbReference type="GO" id="GO:0005524">
    <property type="term" value="F:ATP binding"/>
    <property type="evidence" value="ECO:0007669"/>
    <property type="project" value="UniProtKB-UniRule"/>
</dbReference>
<dbReference type="InterPro" id="IPR002543">
    <property type="entry name" value="FtsK_dom"/>
</dbReference>
<dbReference type="OrthoDB" id="9806951at2"/>
<comment type="caution">
    <text evidence="6">The sequence shown here is derived from an EMBL/GenBank/DDBJ whole genome shotgun (WGS) entry which is preliminary data.</text>
</comment>
<dbReference type="PROSITE" id="PS50901">
    <property type="entry name" value="FTSK"/>
    <property type="match status" value="1"/>
</dbReference>
<sequence>MSAELTLIGQVAAGLIQTTLEGDAAEFGCARFLVHAMATDEVVAVVAAIEADPYLHNRLEICLPRYRFEGLDGVGEHLLTDAATTELRHAECSCEGRLMVLSDDSQMQSLAQVEKLDAEALLDEGRAGRWIDAAATGLALEDDTKMEWQAALTALLRMRRAGLRQVAHFVSATAAELVGGATLSRALGRSLTSLRMPRFDALFDDIPLPRRRQPSQWRGRFESHWRRDCYIAKRDSSQLPLPGRAKLREKLDELRATLREEVQGAIEAYIDAPDGVSEASVALFRIDWSELQQFFEEAQKSEGRSIGQETFDFYKIRADELLTDAERNYLKEFSEQRRQNPTKLPEDEAFYTAHAHELREDRRLSVLWERFIFGQRVECRDLLEGLVQCVRRIYQPGADALQVLVVEGQERSKVNFLPLNNEVCTFFATRYRGLPRVLDGLVEFRNVEAFNYLDFKDEIKDYAKRTADASGRRARQLNFKVWLETRVGGTPIKTSELRLVWECNQQAVGMGLNSDLDRLLTNTSGTPLVLCRASRQSRSRGQTGGVDLHDRATFDPEGARERGCFSPPRSRAESITKEWKQALASIVADELSSQLVADGLMAAYVAFETAYRIALDDVRNVGFSASSLEVQAQKYGVLLGTIVDQLDAPVALERLLKPLLEIGVAQLDGGSASRPVAVVTPWHPLRLAAQAARWNMLRQHFESLFAPAGASFTDTGGLYFSELRRVLSEPTRPDVVVGWISSKPIVLALTDALNDYSLHEPPVAIFGESAATNDNVGPIARQITELVQSYLRLQPHEKDNLSVVLYNCDAAALPQAVVDSLRVQAEREGGDAMCQVILRHCDEDRLGQLYQQLVSREIGDDSLHSSEVTRDFMSRLRISIMVNTAIPAMTSDGPPLDIVFCHDVISRAATLGWVELSHITLPGIEIDPGHWSRRRPIRRGERDAMVYLACPAQPQEGWDYLDAIAAMHQPGSARKARMAGETLTPARQTTVQDPATSQILDETHRLANWVVNFDDLLDRRQLMDNHIRIIRYKHAGPEGRSLIISSQAPDALLRATLRSRIRALDPDYSDAELETLSARLIDDANAVSGDIVLRAAKRGSNANELIGVVLSKYLVDAEIGANASRAWIFLDDYAAWLGQDEKRIADLLCLAPTVDGAGKPILQVVVTEAKYVAAVSATAKAGDSARQLRDTLVRLEGALMPEKAPIDSGIWRARLSDMLLDGLRDPSGSAPALAVDWRVALREGSCDIVLRGYSHIFAHAGPGVGDHVTDQYVGVPGTSTGHQERYSPETLRRLLRCYMNRDDPSAIRADVIGGGLASESSSLASPHAPVGSPPLSIVDEKAVHTEPAGGAASERSTTQGEPKSHFRTLIERLSATLSHPQNDEAWLEDVGRRCRNALLRYGMSARLEQKVLTPNAALLKFKGSDDLTVAAVERRLTELETTHALEVISVRAEPGLVAISIRRPVREVLSLAEVWLNWPVPSGEANHKLLIAVKEENGLPLFLEPEPAPHTLVAGSTGSGKSVLVQNILLGIAATNRPDQAQIILIDPKAGVDYFAFEELPHLTDGIIDDQEAALSRLDALVAEMERRYALFKGARVSNLRSYNQKSGTTLPAIWLVHDEFADWMQVDSYRAGVESAVNRLGVKARAAGIYLVFAAQRPDATVFPMQLRSNLGNRLVLRVDSSGTSDLSLGVKGGGAERLLGKGHLAAILGGGTDPIYAQVPFVSEDQLSDLVRAIIQDLSGT</sequence>
<dbReference type="InterPro" id="IPR027417">
    <property type="entry name" value="P-loop_NTPase"/>
</dbReference>
<dbReference type="Proteomes" id="UP000233293">
    <property type="component" value="Unassembled WGS sequence"/>
</dbReference>
<feature type="domain" description="FtsK" evidence="5">
    <location>
        <begin position="1498"/>
        <end position="1687"/>
    </location>
</feature>
<feature type="region of interest" description="Disordered" evidence="4">
    <location>
        <begin position="539"/>
        <end position="569"/>
    </location>
</feature>
<evidence type="ECO:0000256" key="4">
    <source>
        <dbReference type="SAM" id="MobiDB-lite"/>
    </source>
</evidence>
<keyword evidence="1 3" id="KW-0547">Nucleotide-binding</keyword>
<keyword evidence="2 3" id="KW-0067">ATP-binding</keyword>
<dbReference type="InterPro" id="IPR050206">
    <property type="entry name" value="FtsK/SpoIIIE/SftA"/>
</dbReference>
<reference evidence="7" key="1">
    <citation type="submission" date="2017-12" db="EMBL/GenBank/DDBJ databases">
        <title>Draft genome sequence of Telmatospirillum siberiense 26-4b1T, an acidotolerant peatland alphaproteobacterium potentially involved in sulfur cycling.</title>
        <authorList>
            <person name="Hausmann B."/>
            <person name="Pjevac P."/>
            <person name="Schreck K."/>
            <person name="Herbold C.W."/>
            <person name="Daims H."/>
            <person name="Wagner M."/>
            <person name="Pester M."/>
            <person name="Loy A."/>
        </authorList>
    </citation>
    <scope>NUCLEOTIDE SEQUENCE [LARGE SCALE GENOMIC DNA]</scope>
    <source>
        <strain evidence="7">26-4b1</strain>
    </source>
</reference>
<keyword evidence="7" id="KW-1185">Reference proteome</keyword>
<dbReference type="GO" id="GO:0003677">
    <property type="term" value="F:DNA binding"/>
    <property type="evidence" value="ECO:0007669"/>
    <property type="project" value="InterPro"/>
</dbReference>
<dbReference type="PANTHER" id="PTHR22683:SF41">
    <property type="entry name" value="DNA TRANSLOCASE FTSK"/>
    <property type="match status" value="1"/>
</dbReference>
<dbReference type="CDD" id="cd01127">
    <property type="entry name" value="TrwB_TraG_TraD_VirD4"/>
    <property type="match status" value="1"/>
</dbReference>
<feature type="binding site" evidence="3">
    <location>
        <begin position="1515"/>
        <end position="1522"/>
    </location>
    <ligand>
        <name>ATP</name>
        <dbReference type="ChEBI" id="CHEBI:30616"/>
    </ligand>
</feature>
<dbReference type="RefSeq" id="WP_101252185.1">
    <property type="nucleotide sequence ID" value="NZ_PIUM01000025.1"/>
</dbReference>
<feature type="region of interest" description="Disordered" evidence="4">
    <location>
        <begin position="1344"/>
        <end position="1364"/>
    </location>
</feature>
<evidence type="ECO:0000256" key="3">
    <source>
        <dbReference type="PROSITE-ProRule" id="PRU00289"/>
    </source>
</evidence>
<evidence type="ECO:0000313" key="6">
    <source>
        <dbReference type="EMBL" id="PKU22911.1"/>
    </source>
</evidence>
<gene>
    <name evidence="6" type="ORF">CWS72_18820</name>
</gene>
<protein>
    <recommendedName>
        <fullName evidence="5">FtsK domain-containing protein</fullName>
    </recommendedName>
</protein>
<dbReference type="Pfam" id="PF01580">
    <property type="entry name" value="FtsK_SpoIIIE"/>
    <property type="match status" value="1"/>
</dbReference>
<dbReference type="Gene3D" id="3.40.50.300">
    <property type="entry name" value="P-loop containing nucleotide triphosphate hydrolases"/>
    <property type="match status" value="1"/>
</dbReference>
<name>A0A2N3PR87_9PROT</name>
<feature type="compositionally biased region" description="Basic and acidic residues" evidence="4">
    <location>
        <begin position="547"/>
        <end position="563"/>
    </location>
</feature>
<dbReference type="PANTHER" id="PTHR22683">
    <property type="entry name" value="SPORULATION PROTEIN RELATED"/>
    <property type="match status" value="1"/>
</dbReference>
<proteinExistence type="predicted"/>
<evidence type="ECO:0000256" key="2">
    <source>
        <dbReference type="ARBA" id="ARBA00022840"/>
    </source>
</evidence>
<evidence type="ECO:0000256" key="1">
    <source>
        <dbReference type="ARBA" id="ARBA00022741"/>
    </source>
</evidence>
<evidence type="ECO:0000313" key="7">
    <source>
        <dbReference type="Proteomes" id="UP000233293"/>
    </source>
</evidence>
<dbReference type="EMBL" id="PIUM01000025">
    <property type="protein sequence ID" value="PKU22911.1"/>
    <property type="molecule type" value="Genomic_DNA"/>
</dbReference>
<evidence type="ECO:0000259" key="5">
    <source>
        <dbReference type="PROSITE" id="PS50901"/>
    </source>
</evidence>
<dbReference type="SUPFAM" id="SSF52540">
    <property type="entry name" value="P-loop containing nucleoside triphosphate hydrolases"/>
    <property type="match status" value="1"/>
</dbReference>
<accession>A0A2N3PR87</accession>